<reference evidence="10" key="1">
    <citation type="journal article" date="2023" name="G3 (Bethesda)">
        <title>Whole genome assembly and annotation of the endangered Caribbean coral Acropora cervicornis.</title>
        <authorList>
            <person name="Selwyn J.D."/>
            <person name="Vollmer S.V."/>
        </authorList>
    </citation>
    <scope>NUCLEOTIDE SEQUENCE</scope>
    <source>
        <strain evidence="10">K2</strain>
    </source>
</reference>
<keyword evidence="11" id="KW-1185">Reference proteome</keyword>
<evidence type="ECO:0000256" key="4">
    <source>
        <dbReference type="ARBA" id="ARBA00023054"/>
    </source>
</evidence>
<dbReference type="InterPro" id="IPR011993">
    <property type="entry name" value="PH-like_dom_sf"/>
</dbReference>
<accession>A0AAD9PTD1</accession>
<dbReference type="PROSITE" id="PS50229">
    <property type="entry name" value="WH1"/>
    <property type="match status" value="1"/>
</dbReference>
<evidence type="ECO:0000313" key="10">
    <source>
        <dbReference type="EMBL" id="KAK2548697.1"/>
    </source>
</evidence>
<comment type="caution">
    <text evidence="10">The sequence shown here is derived from an EMBL/GenBank/DDBJ whole genome shotgun (WGS) entry which is preliminary data.</text>
</comment>
<dbReference type="GO" id="GO:0035256">
    <property type="term" value="F:G protein-coupled glutamate receptor binding"/>
    <property type="evidence" value="ECO:0007669"/>
    <property type="project" value="InterPro"/>
</dbReference>
<comment type="subcellular location">
    <subcellularLocation>
        <location evidence="1">Cytoplasm</location>
    </subcellularLocation>
    <subcellularLocation>
        <location evidence="6">Postsynaptic density</location>
    </subcellularLocation>
</comment>
<dbReference type="InterPro" id="IPR000697">
    <property type="entry name" value="WH1/EVH1_dom"/>
</dbReference>
<feature type="compositionally biased region" description="Polar residues" evidence="8">
    <location>
        <begin position="209"/>
        <end position="220"/>
    </location>
</feature>
<evidence type="ECO:0000256" key="7">
    <source>
        <dbReference type="SAM" id="Coils"/>
    </source>
</evidence>
<dbReference type="FunFam" id="2.30.29.30:FF:000014">
    <property type="entry name" value="Homer homolog 1 (Drosophila)"/>
    <property type="match status" value="1"/>
</dbReference>
<evidence type="ECO:0000313" key="11">
    <source>
        <dbReference type="Proteomes" id="UP001249851"/>
    </source>
</evidence>
<evidence type="ECO:0000259" key="9">
    <source>
        <dbReference type="PROSITE" id="PS50229"/>
    </source>
</evidence>
<gene>
    <name evidence="10" type="ORF">P5673_031045</name>
</gene>
<keyword evidence="4 7" id="KW-0175">Coiled coil</keyword>
<evidence type="ECO:0000256" key="3">
    <source>
        <dbReference type="ARBA" id="ARBA00023018"/>
    </source>
</evidence>
<reference evidence="10" key="2">
    <citation type="journal article" date="2023" name="Science">
        <title>Genomic signatures of disease resistance in endangered staghorn corals.</title>
        <authorList>
            <person name="Vollmer S.V."/>
            <person name="Selwyn J.D."/>
            <person name="Despard B.A."/>
            <person name="Roesel C.L."/>
        </authorList>
    </citation>
    <scope>NUCLEOTIDE SEQUENCE</scope>
    <source>
        <strain evidence="10">K2</strain>
    </source>
</reference>
<evidence type="ECO:0000256" key="2">
    <source>
        <dbReference type="ARBA" id="ARBA00022490"/>
    </source>
</evidence>
<dbReference type="CDD" id="cd01206">
    <property type="entry name" value="EVH1_Homer_Vesl"/>
    <property type="match status" value="1"/>
</dbReference>
<feature type="compositionally biased region" description="Low complexity" evidence="8">
    <location>
        <begin position="221"/>
        <end position="237"/>
    </location>
</feature>
<dbReference type="InterPro" id="IPR044100">
    <property type="entry name" value="Homer_EVH1"/>
</dbReference>
<feature type="coiled-coil region" evidence="7">
    <location>
        <begin position="361"/>
        <end position="420"/>
    </location>
</feature>
<feature type="coiled-coil region" evidence="7">
    <location>
        <begin position="265"/>
        <end position="334"/>
    </location>
</feature>
<dbReference type="Pfam" id="PF00568">
    <property type="entry name" value="WH1"/>
    <property type="match status" value="1"/>
</dbReference>
<feature type="region of interest" description="Disordered" evidence="8">
    <location>
        <begin position="209"/>
        <end position="253"/>
    </location>
</feature>
<feature type="domain" description="WH1" evidence="9">
    <location>
        <begin position="42"/>
        <end position="154"/>
    </location>
</feature>
<comment type="similarity">
    <text evidence="5">Belongs to the Homer family.</text>
</comment>
<name>A0AAD9PTD1_ACRCE</name>
<protein>
    <submittedName>
        <fullName evidence="10">Homer protein-like protein 2</fullName>
    </submittedName>
</protein>
<dbReference type="GO" id="GO:0005737">
    <property type="term" value="C:cytoplasm"/>
    <property type="evidence" value="ECO:0007669"/>
    <property type="project" value="UniProtKB-SubCell"/>
</dbReference>
<keyword evidence="3" id="KW-0770">Synapse</keyword>
<dbReference type="SMART" id="SM00461">
    <property type="entry name" value="WH1"/>
    <property type="match status" value="1"/>
</dbReference>
<sequence>MFEQARNRLSLSHNDSSFEAVDTSNGVEDLRALQIDAFKGQMTSIKEQPVFSTRAHVFQIDPATKKSWVPCSKQAVTVSFYYDPNKETHRIISVDGSKAIINSTILPNMTFTKTSQKFGQWSDARANTVFGLGFPSEAELNKSLSGIVLKFLHGFGAWQIHRIAACCSHCCPKMIPCHFSTTSSASSSSGTAGSNVAVSSNGTSNVAAVNGTTVSPLGTPSTGHKSSSVKSNSSASSGEEEAKDSSGISSHKIVGNTESQLKYENDRLKMALAQSSANAKKWETELQTLKNNNARLTAALQESTTNVEEWKKQLNAYKEENIKLRKKVQELESSDQGSDRYNVLQQEKLTLDGRVIQLESMIKQKDEMLQAENETMQTRNQELFLQMSEAVLDENRVKQLNEIQQELTTKTNEINSISARLAACLQGKVAPNLESS</sequence>
<proteinExistence type="inferred from homology"/>
<dbReference type="SUPFAM" id="SSF50729">
    <property type="entry name" value="PH domain-like"/>
    <property type="match status" value="1"/>
</dbReference>
<dbReference type="GO" id="GO:0014069">
    <property type="term" value="C:postsynaptic density"/>
    <property type="evidence" value="ECO:0007669"/>
    <property type="project" value="UniProtKB-SubCell"/>
</dbReference>
<dbReference type="PANTHER" id="PTHR10918">
    <property type="entry name" value="HOMER"/>
    <property type="match status" value="1"/>
</dbReference>
<dbReference type="EMBL" id="JARQWQ010000140">
    <property type="protein sequence ID" value="KAK2548697.1"/>
    <property type="molecule type" value="Genomic_DNA"/>
</dbReference>
<evidence type="ECO:0000256" key="5">
    <source>
        <dbReference type="ARBA" id="ARBA00023606"/>
    </source>
</evidence>
<keyword evidence="2" id="KW-0963">Cytoplasm</keyword>
<evidence type="ECO:0000256" key="8">
    <source>
        <dbReference type="SAM" id="MobiDB-lite"/>
    </source>
</evidence>
<dbReference type="GO" id="GO:0007216">
    <property type="term" value="P:G protein-coupled glutamate receptor signaling pathway"/>
    <property type="evidence" value="ECO:0007669"/>
    <property type="project" value="InterPro"/>
</dbReference>
<dbReference type="AlphaFoldDB" id="A0AAD9PTD1"/>
<dbReference type="Proteomes" id="UP001249851">
    <property type="component" value="Unassembled WGS sequence"/>
</dbReference>
<organism evidence="10 11">
    <name type="scientific">Acropora cervicornis</name>
    <name type="common">Staghorn coral</name>
    <dbReference type="NCBI Taxonomy" id="6130"/>
    <lineage>
        <taxon>Eukaryota</taxon>
        <taxon>Metazoa</taxon>
        <taxon>Cnidaria</taxon>
        <taxon>Anthozoa</taxon>
        <taxon>Hexacorallia</taxon>
        <taxon>Scleractinia</taxon>
        <taxon>Astrocoeniina</taxon>
        <taxon>Acroporidae</taxon>
        <taxon>Acropora</taxon>
    </lineage>
</organism>
<evidence type="ECO:0000256" key="6">
    <source>
        <dbReference type="ARBA" id="ARBA00034105"/>
    </source>
</evidence>
<dbReference type="Gene3D" id="2.30.29.30">
    <property type="entry name" value="Pleckstrin-homology domain (PH domain)/Phosphotyrosine-binding domain (PTB)"/>
    <property type="match status" value="1"/>
</dbReference>
<dbReference type="InterPro" id="IPR045027">
    <property type="entry name" value="Homer"/>
</dbReference>
<evidence type="ECO:0000256" key="1">
    <source>
        <dbReference type="ARBA" id="ARBA00004496"/>
    </source>
</evidence>